<organism evidence="2 3">
    <name type="scientific">Pseudidiomarina taiwanensis</name>
    <dbReference type="NCBI Taxonomy" id="337250"/>
    <lineage>
        <taxon>Bacteria</taxon>
        <taxon>Pseudomonadati</taxon>
        <taxon>Pseudomonadota</taxon>
        <taxon>Gammaproteobacteria</taxon>
        <taxon>Alteromonadales</taxon>
        <taxon>Idiomarinaceae</taxon>
        <taxon>Pseudidiomarina</taxon>
    </lineage>
</organism>
<dbReference type="AlphaFoldDB" id="A0A432ZFR7"/>
<dbReference type="EMBL" id="PIQG01000003">
    <property type="protein sequence ID" value="RUO76744.1"/>
    <property type="molecule type" value="Genomic_DNA"/>
</dbReference>
<name>A0A432ZFR7_9GAMM</name>
<dbReference type="Proteomes" id="UP000288279">
    <property type="component" value="Unassembled WGS sequence"/>
</dbReference>
<gene>
    <name evidence="2" type="ORF">CWI83_07415</name>
</gene>
<dbReference type="InterPro" id="IPR046612">
    <property type="entry name" value="DUF6671"/>
</dbReference>
<protein>
    <recommendedName>
        <fullName evidence="1">DUF6671 domain-containing protein</fullName>
    </recommendedName>
</protein>
<evidence type="ECO:0000313" key="3">
    <source>
        <dbReference type="Proteomes" id="UP000288279"/>
    </source>
</evidence>
<evidence type="ECO:0000313" key="2">
    <source>
        <dbReference type="EMBL" id="RUO76744.1"/>
    </source>
</evidence>
<reference evidence="2 3" key="1">
    <citation type="journal article" date="2011" name="Front. Microbiol.">
        <title>Genomic signatures of strain selection and enhancement in Bacillus atrophaeus var. globigii, a historical biowarfare simulant.</title>
        <authorList>
            <person name="Gibbons H.S."/>
            <person name="Broomall S.M."/>
            <person name="McNew L.A."/>
            <person name="Daligault H."/>
            <person name="Chapman C."/>
            <person name="Bruce D."/>
            <person name="Karavis M."/>
            <person name="Krepps M."/>
            <person name="McGregor P.A."/>
            <person name="Hong C."/>
            <person name="Park K.H."/>
            <person name="Akmal A."/>
            <person name="Feldman A."/>
            <person name="Lin J.S."/>
            <person name="Chang W.E."/>
            <person name="Higgs B.W."/>
            <person name="Demirev P."/>
            <person name="Lindquist J."/>
            <person name="Liem A."/>
            <person name="Fochler E."/>
            <person name="Read T.D."/>
            <person name="Tapia R."/>
            <person name="Johnson S."/>
            <person name="Bishop-Lilly K.A."/>
            <person name="Detter C."/>
            <person name="Han C."/>
            <person name="Sozhamannan S."/>
            <person name="Rosenzweig C.N."/>
            <person name="Skowronski E.W."/>
        </authorList>
    </citation>
    <scope>NUCLEOTIDE SEQUENCE [LARGE SCALE GENOMIC DNA]</scope>
    <source>
        <strain evidence="2 3">PIT1</strain>
    </source>
</reference>
<dbReference type="Pfam" id="PF20376">
    <property type="entry name" value="DUF6671"/>
    <property type="match status" value="1"/>
</dbReference>
<dbReference type="RefSeq" id="WP_126827662.1">
    <property type="nucleotide sequence ID" value="NZ_PIQG01000003.1"/>
</dbReference>
<sequence>MATIAWHGMQVGLLTKHEKEAIIAPIMAEVGIELIHTDAFDTDTLGSFDGRIERTLTALEAGKEKARLAAELTGCEIGLGSEGTFSAGPLGLGHALYEIVVAYAPAQQWLAVGRAWQMLEPQPDLRAHKCAPRRPIIAAATRDLLVRLQRPCPRCGTPDFSFDEAIAGLPCEICLWPSQQAKAYRARCQSCQYEESKACEGNAEARFCERCNP</sequence>
<feature type="domain" description="DUF6671" evidence="1">
    <location>
        <begin position="124"/>
        <end position="213"/>
    </location>
</feature>
<accession>A0A432ZFR7</accession>
<evidence type="ECO:0000259" key="1">
    <source>
        <dbReference type="Pfam" id="PF20376"/>
    </source>
</evidence>
<comment type="caution">
    <text evidence="2">The sequence shown here is derived from an EMBL/GenBank/DDBJ whole genome shotgun (WGS) entry which is preliminary data.</text>
</comment>
<keyword evidence="3" id="KW-1185">Reference proteome</keyword>
<dbReference type="OrthoDB" id="9793837at2"/>
<proteinExistence type="predicted"/>